<dbReference type="PANTHER" id="PTHR47665:SF1">
    <property type="entry name" value="HISTONE DEACETYLASE-LIKE PROTEIN"/>
    <property type="match status" value="1"/>
</dbReference>
<dbReference type="PROSITE" id="PS50271">
    <property type="entry name" value="ZF_UBP"/>
    <property type="match status" value="1"/>
</dbReference>
<dbReference type="AlphaFoldDB" id="A0A059BCL1"/>
<accession>A0A059BCL1</accession>
<dbReference type="FunCoup" id="A0A059BCL1">
    <property type="interactions" value="51"/>
</dbReference>
<dbReference type="InterPro" id="IPR013083">
    <property type="entry name" value="Znf_RING/FYVE/PHD"/>
</dbReference>
<dbReference type="STRING" id="71139.A0A059BCL1"/>
<proteinExistence type="predicted"/>
<keyword evidence="1" id="KW-0862">Zinc</keyword>
<organism evidence="3">
    <name type="scientific">Eucalyptus grandis</name>
    <name type="common">Flooded gum</name>
    <dbReference type="NCBI Taxonomy" id="71139"/>
    <lineage>
        <taxon>Eukaryota</taxon>
        <taxon>Viridiplantae</taxon>
        <taxon>Streptophyta</taxon>
        <taxon>Embryophyta</taxon>
        <taxon>Tracheophyta</taxon>
        <taxon>Spermatophyta</taxon>
        <taxon>Magnoliopsida</taxon>
        <taxon>eudicotyledons</taxon>
        <taxon>Gunneridae</taxon>
        <taxon>Pentapetalae</taxon>
        <taxon>rosids</taxon>
        <taxon>malvids</taxon>
        <taxon>Myrtales</taxon>
        <taxon>Myrtaceae</taxon>
        <taxon>Myrtoideae</taxon>
        <taxon>Eucalypteae</taxon>
        <taxon>Eucalyptus</taxon>
    </lineage>
</organism>
<dbReference type="InterPro" id="IPR001607">
    <property type="entry name" value="Znf_UBP"/>
</dbReference>
<gene>
    <name evidence="3" type="ORF">EUGRSUZ_G01263</name>
</gene>
<sequence>MFYPSSQEAAGGEGLEREKLPLDFGEFYSWSQMADKAPASSSFAVSERPTEEGQDELLYGAESGWVEARTWCDHLASLCSDLVHIPTPDTPCNRCHHPSENWLCLCCKEVLCSRFVNKHMLQHYQQTSDCLALSFSDLSVWCFSCDSYIDAQVLPQLRPVYETAYILKFGEPPPIRNVELQNVAASSTGN</sequence>
<protein>
    <recommendedName>
        <fullName evidence="2">UBP-type domain-containing protein</fullName>
    </recommendedName>
</protein>
<dbReference type="InParanoid" id="A0A059BCL1"/>
<dbReference type="EMBL" id="KK198759">
    <property type="protein sequence ID" value="KCW63631.1"/>
    <property type="molecule type" value="Genomic_DNA"/>
</dbReference>
<feature type="domain" description="UBP-type" evidence="2">
    <location>
        <begin position="70"/>
        <end position="170"/>
    </location>
</feature>
<reference evidence="3" key="1">
    <citation type="submission" date="2013-07" db="EMBL/GenBank/DDBJ databases">
        <title>The genome of Eucalyptus grandis.</title>
        <authorList>
            <person name="Schmutz J."/>
            <person name="Hayes R."/>
            <person name="Myburg A."/>
            <person name="Tuskan G."/>
            <person name="Grattapaglia D."/>
            <person name="Rokhsar D.S."/>
        </authorList>
    </citation>
    <scope>NUCLEOTIDE SEQUENCE</scope>
    <source>
        <tissue evidence="3">Leaf extractions</tissue>
    </source>
</reference>
<dbReference type="OMA" id="ADCIEIT"/>
<dbReference type="eggNOG" id="KOG1343">
    <property type="taxonomic scope" value="Eukaryota"/>
</dbReference>
<dbReference type="PANTHER" id="PTHR47665">
    <property type="entry name" value="HISTONE DEACETYLASE-LIKE PROTEIN"/>
    <property type="match status" value="1"/>
</dbReference>
<evidence type="ECO:0000259" key="2">
    <source>
        <dbReference type="PROSITE" id="PS50271"/>
    </source>
</evidence>
<dbReference type="GO" id="GO:0008270">
    <property type="term" value="F:zinc ion binding"/>
    <property type="evidence" value="ECO:0007669"/>
    <property type="project" value="UniProtKB-KW"/>
</dbReference>
<evidence type="ECO:0000313" key="3">
    <source>
        <dbReference type="EMBL" id="KCW63631.1"/>
    </source>
</evidence>
<dbReference type="Gene3D" id="3.30.40.10">
    <property type="entry name" value="Zinc/RING finger domain, C3HC4 (zinc finger)"/>
    <property type="match status" value="1"/>
</dbReference>
<dbReference type="Gramene" id="KCW63631">
    <property type="protein sequence ID" value="KCW63631"/>
    <property type="gene ID" value="EUGRSUZ_G01263"/>
</dbReference>
<evidence type="ECO:0000256" key="1">
    <source>
        <dbReference type="PROSITE-ProRule" id="PRU00502"/>
    </source>
</evidence>
<dbReference type="Pfam" id="PF02148">
    <property type="entry name" value="zf-UBP"/>
    <property type="match status" value="1"/>
</dbReference>
<keyword evidence="1" id="KW-0479">Metal-binding</keyword>
<name>A0A059BCL1_EUCGR</name>
<dbReference type="SUPFAM" id="SSF57850">
    <property type="entry name" value="RING/U-box"/>
    <property type="match status" value="1"/>
</dbReference>
<keyword evidence="1" id="KW-0863">Zinc-finger</keyword>
<dbReference type="SMART" id="SM00290">
    <property type="entry name" value="ZnF_UBP"/>
    <property type="match status" value="1"/>
</dbReference>